<dbReference type="PANTHER" id="PTHR33710:SF71">
    <property type="entry name" value="ENDONUCLEASE_EXONUCLEASE_PHOSPHATASE DOMAIN-CONTAINING PROTEIN"/>
    <property type="match status" value="1"/>
</dbReference>
<dbReference type="InterPro" id="IPR036691">
    <property type="entry name" value="Endo/exonu/phosph_ase_sf"/>
</dbReference>
<dbReference type="EMBL" id="JAUESC010000388">
    <property type="protein sequence ID" value="KAK0572671.1"/>
    <property type="molecule type" value="Genomic_DNA"/>
</dbReference>
<name>A0AA39REY4_ACESA</name>
<dbReference type="SUPFAM" id="SSF51445">
    <property type="entry name" value="(Trans)glycosidases"/>
    <property type="match status" value="1"/>
</dbReference>
<dbReference type="InterPro" id="IPR017853">
    <property type="entry name" value="GH"/>
</dbReference>
<evidence type="ECO:0000313" key="2">
    <source>
        <dbReference type="Proteomes" id="UP001168877"/>
    </source>
</evidence>
<dbReference type="PANTHER" id="PTHR33710">
    <property type="entry name" value="BNAC02G09200D PROTEIN"/>
    <property type="match status" value="1"/>
</dbReference>
<protein>
    <submittedName>
        <fullName evidence="1">Uncharacterized protein</fullName>
    </submittedName>
</protein>
<comment type="caution">
    <text evidence="1">The sequence shown here is derived from an EMBL/GenBank/DDBJ whole genome shotgun (WGS) entry which is preliminary data.</text>
</comment>
<dbReference type="SUPFAM" id="SSF56219">
    <property type="entry name" value="DNase I-like"/>
    <property type="match status" value="1"/>
</dbReference>
<dbReference type="Proteomes" id="UP001168877">
    <property type="component" value="Unassembled WGS sequence"/>
</dbReference>
<reference evidence="1" key="1">
    <citation type="journal article" date="2022" name="Plant J.">
        <title>Strategies of tolerance reflected in two North American maple genomes.</title>
        <authorList>
            <person name="McEvoy S.L."/>
            <person name="Sezen U.U."/>
            <person name="Trouern-Trend A."/>
            <person name="McMahon S.M."/>
            <person name="Schaberg P.G."/>
            <person name="Yang J."/>
            <person name="Wegrzyn J.L."/>
            <person name="Swenson N.G."/>
        </authorList>
    </citation>
    <scope>NUCLEOTIDE SEQUENCE</scope>
    <source>
        <strain evidence="1">NS2018</strain>
    </source>
</reference>
<accession>A0AA39REY4</accession>
<dbReference type="AlphaFoldDB" id="A0AA39REY4"/>
<dbReference type="Gene3D" id="3.60.10.10">
    <property type="entry name" value="Endonuclease/exonuclease/phosphatase"/>
    <property type="match status" value="1"/>
</dbReference>
<sequence length="256" mass="28765">MGRPLPLSSCQDFLSVVDDCHLHCMDMTGSFYTWTSARGQTGINSRVKARLDRALCSNGWLAAWNSINCYTLPKHHSDHNPLVVDANLATTSSPKSFRFYKMWVAHEGFFPFVSQNWKITITSSLTMGCFIAKLKRLKMGLNDWNRNVFGDVNINLSEAMNHLSNVQLDISMNGVSEEALDSEVQARNTIDNLLSYQESLHKEKSRVKWLADVSGLGVNWGTQASHPLPPETIVRLLRGNGLSRVKLFDADYGTLR</sequence>
<organism evidence="1 2">
    <name type="scientific">Acer saccharum</name>
    <name type="common">Sugar maple</name>
    <dbReference type="NCBI Taxonomy" id="4024"/>
    <lineage>
        <taxon>Eukaryota</taxon>
        <taxon>Viridiplantae</taxon>
        <taxon>Streptophyta</taxon>
        <taxon>Embryophyta</taxon>
        <taxon>Tracheophyta</taxon>
        <taxon>Spermatophyta</taxon>
        <taxon>Magnoliopsida</taxon>
        <taxon>eudicotyledons</taxon>
        <taxon>Gunneridae</taxon>
        <taxon>Pentapetalae</taxon>
        <taxon>rosids</taxon>
        <taxon>malvids</taxon>
        <taxon>Sapindales</taxon>
        <taxon>Sapindaceae</taxon>
        <taxon>Hippocastanoideae</taxon>
        <taxon>Acereae</taxon>
        <taxon>Acer</taxon>
    </lineage>
</organism>
<evidence type="ECO:0000313" key="1">
    <source>
        <dbReference type="EMBL" id="KAK0572671.1"/>
    </source>
</evidence>
<keyword evidence="2" id="KW-1185">Reference proteome</keyword>
<dbReference type="Gene3D" id="3.20.20.80">
    <property type="entry name" value="Glycosidases"/>
    <property type="match status" value="1"/>
</dbReference>
<reference evidence="1" key="2">
    <citation type="submission" date="2023-06" db="EMBL/GenBank/DDBJ databases">
        <authorList>
            <person name="Swenson N.G."/>
            <person name="Wegrzyn J.L."/>
            <person name="Mcevoy S.L."/>
        </authorList>
    </citation>
    <scope>NUCLEOTIDE SEQUENCE</scope>
    <source>
        <strain evidence="1">NS2018</strain>
        <tissue evidence="1">Leaf</tissue>
    </source>
</reference>
<gene>
    <name evidence="1" type="ORF">LWI29_035148</name>
</gene>
<proteinExistence type="predicted"/>